<keyword evidence="1" id="KW-0472">Membrane</keyword>
<dbReference type="Proteomes" id="UP000254052">
    <property type="component" value="Unassembled WGS sequence"/>
</dbReference>
<evidence type="ECO:0000313" key="3">
    <source>
        <dbReference type="Proteomes" id="UP000254052"/>
    </source>
</evidence>
<gene>
    <name evidence="2" type="ORF">NCTC9962_03156</name>
</gene>
<reference evidence="2 3" key="1">
    <citation type="submission" date="2018-06" db="EMBL/GenBank/DDBJ databases">
        <authorList>
            <consortium name="Pathogen Informatics"/>
            <person name="Doyle S."/>
        </authorList>
    </citation>
    <scope>NUCLEOTIDE SEQUENCE [LARGE SCALE GENOMIC DNA]</scope>
    <source>
        <strain evidence="2 3">NCTC9962</strain>
    </source>
</reference>
<accession>A0A377B3W8</accession>
<sequence>MPLGVLPAVICQVNTTRLRHITKQMVCRDTAHFLVISVMINFILNALFYLNNFCTKAA</sequence>
<organism evidence="2 3">
    <name type="scientific">Escherichia coli</name>
    <dbReference type="NCBI Taxonomy" id="562"/>
    <lineage>
        <taxon>Bacteria</taxon>
        <taxon>Pseudomonadati</taxon>
        <taxon>Pseudomonadota</taxon>
        <taxon>Gammaproteobacteria</taxon>
        <taxon>Enterobacterales</taxon>
        <taxon>Enterobacteriaceae</taxon>
        <taxon>Escherichia</taxon>
    </lineage>
</organism>
<name>A0A377B3W8_ECOLX</name>
<keyword evidence="1" id="KW-1133">Transmembrane helix</keyword>
<dbReference type="EMBL" id="UGED01000008">
    <property type="protein sequence ID" value="STL46165.1"/>
    <property type="molecule type" value="Genomic_DNA"/>
</dbReference>
<feature type="transmembrane region" description="Helical" evidence="1">
    <location>
        <begin position="31"/>
        <end position="50"/>
    </location>
</feature>
<proteinExistence type="predicted"/>
<evidence type="ECO:0000313" key="2">
    <source>
        <dbReference type="EMBL" id="STL46165.1"/>
    </source>
</evidence>
<keyword evidence="1" id="KW-0812">Transmembrane</keyword>
<protein>
    <submittedName>
        <fullName evidence="2">Uncharacterized protein</fullName>
    </submittedName>
</protein>
<dbReference type="AlphaFoldDB" id="A0A377B3W8"/>
<evidence type="ECO:0000256" key="1">
    <source>
        <dbReference type="SAM" id="Phobius"/>
    </source>
</evidence>